<feature type="compositionally biased region" description="Basic and acidic residues" evidence="4">
    <location>
        <begin position="185"/>
        <end position="204"/>
    </location>
</feature>
<dbReference type="InterPro" id="IPR038718">
    <property type="entry name" value="SNF2-like_sf"/>
</dbReference>
<sequence>MARSIPGLRTSSPALPGTPPGSNGAKKARFEIEDEDLDELAHSIPDSSPYFTQPTQIVKRTTQPTQIIEKTTQPTQIINRTTQPTQIVEGRTTLSRSSPPIPDTPGSVVEVPASSPFQTMSQTRRPAVHMGSPGVKGPQSGRLGSLMAPAGTAFRQPAAVIPRRPQPAIKRQFLSTINSDDDLANDYKRLDSSDDDDTPMRGEIRPSSFVKKPQSSMPVSRHSFPKEDKDITLNNISDIRLRYLTKQVYKCVVKSNPDVLYRQCRDELQNNGMSVEEATHSLLGETRSIPVPSRADSDSKSGSQNASARGTIVKQQPPKIWSQTKLSIAPKPRAPSSSPPPSPELAKNIVPRRRLMKGRRNRSPSPDKVFSVSSSHASSTATSPARSSPEKSANMAVGAVPPAKSLSQDIGNRRRLAHNALKNPQSAPTSEVITIDSESEDNDLPSLDKIASRKRKLLSSAENSPEVKKRSRLITRGEKLKPKAEPIVVELSDHETFMDEVQSDDSGAGDPLHVAPEEHENVLEYLNTCTPDALARMTGSTAKDSQLVISKRPFQSIAEVEKIRTTKGAKNRSKQGDIGLNMIDKLDTWYKAFDAVTTVINSCVNRGNQLKSIMAKWEMDPNGKPQKSQSGAQSYSALPIPERPSLMADDVELKSYQQFGLNWMNLLHKLGYSAILADDMGLGKTCQVISFISYLVEKKPNAKPHLIVVPPSTLENWVNEFERFAPDINIHLYSGNDRKEFRPREVAQAYDVVLTSYSMVERKIEDIEWLSKLDPYAAVFDEGHKLKNPNTLLYKNLSRLPSRWRLVLTGTPVQNNLKELLGLLSFVEPSLFESATLEKMHKIFEAKVPNKDVLNFAALAKERVSNARAIMAPFILQRRKDQVLGLPKRVDDYKLIKMTGCQKTLYEEIKDNFLSGKGKGRANKDKGNLWQQLRKAAIHPQLFRRHFTEEIVTEMVDILWEKCSENELNVQSKAERHKVMFREARLEESDFNLHLLCKEFSKYISQFDVPYRSWEEAPKVQKLLELIRGYQERGDRCLVFSRFEMAIDILRETMHFAEIPYCELTGRSNVSERFPEIERFNENPDIPVFLLTTGAGGTGLNLTAANKIILFDQSDNPQDDVQASNRAHRIGQTREVEVLRLLTEGTVETMIYNSCIKKLTLAASVEGAIEDEESLEDQCRKKMLLGEEEEVAMPPSQMVTLSQTIE</sequence>
<organism evidence="7 8">
    <name type="scientific">Seiridium unicorne</name>
    <dbReference type="NCBI Taxonomy" id="138068"/>
    <lineage>
        <taxon>Eukaryota</taxon>
        <taxon>Fungi</taxon>
        <taxon>Dikarya</taxon>
        <taxon>Ascomycota</taxon>
        <taxon>Pezizomycotina</taxon>
        <taxon>Sordariomycetes</taxon>
        <taxon>Xylariomycetidae</taxon>
        <taxon>Amphisphaeriales</taxon>
        <taxon>Sporocadaceae</taxon>
        <taxon>Seiridium</taxon>
    </lineage>
</organism>
<feature type="region of interest" description="Disordered" evidence="4">
    <location>
        <begin position="42"/>
        <end position="65"/>
    </location>
</feature>
<feature type="compositionally biased region" description="Basic residues" evidence="4">
    <location>
        <begin position="350"/>
        <end position="362"/>
    </location>
</feature>
<evidence type="ECO:0000259" key="5">
    <source>
        <dbReference type="PROSITE" id="PS51192"/>
    </source>
</evidence>
<evidence type="ECO:0000256" key="2">
    <source>
        <dbReference type="ARBA" id="ARBA00022801"/>
    </source>
</evidence>
<dbReference type="PROSITE" id="PS51192">
    <property type="entry name" value="HELICASE_ATP_BIND_1"/>
    <property type="match status" value="1"/>
</dbReference>
<dbReference type="Proteomes" id="UP001408356">
    <property type="component" value="Unassembled WGS sequence"/>
</dbReference>
<feature type="domain" description="Helicase C-terminal" evidence="6">
    <location>
        <begin position="1022"/>
        <end position="1176"/>
    </location>
</feature>
<feature type="compositionally biased region" description="Polar residues" evidence="4">
    <location>
        <begin position="422"/>
        <end position="432"/>
    </location>
</feature>
<comment type="caution">
    <text evidence="7">The sequence shown here is derived from an EMBL/GenBank/DDBJ whole genome shotgun (WGS) entry which is preliminary data.</text>
</comment>
<accession>A0ABR2VDY6</accession>
<evidence type="ECO:0000259" key="6">
    <source>
        <dbReference type="PROSITE" id="PS51194"/>
    </source>
</evidence>
<dbReference type="InterPro" id="IPR000330">
    <property type="entry name" value="SNF2_N"/>
</dbReference>
<feature type="compositionally biased region" description="Low complexity" evidence="4">
    <location>
        <begin position="371"/>
        <end position="387"/>
    </location>
</feature>
<dbReference type="CDD" id="cd17919">
    <property type="entry name" value="DEXHc_Snf"/>
    <property type="match status" value="1"/>
</dbReference>
<dbReference type="InterPro" id="IPR014001">
    <property type="entry name" value="Helicase_ATP-bd"/>
</dbReference>
<feature type="region of interest" description="Disordered" evidence="4">
    <location>
        <begin position="1"/>
        <end position="29"/>
    </location>
</feature>
<reference evidence="7 8" key="1">
    <citation type="journal article" date="2024" name="J. Plant Pathol.">
        <title>Sequence and assembly of the genome of Seiridium unicorne, isolate CBS 538.82, causal agent of cypress canker disease.</title>
        <authorList>
            <person name="Scali E."/>
            <person name="Rocca G.D."/>
            <person name="Danti R."/>
            <person name="Garbelotto M."/>
            <person name="Barberini S."/>
            <person name="Baroncelli R."/>
            <person name="Emiliani G."/>
        </authorList>
    </citation>
    <scope>NUCLEOTIDE SEQUENCE [LARGE SCALE GENOMIC DNA]</scope>
    <source>
        <strain evidence="7 8">BM-138-508</strain>
    </source>
</reference>
<dbReference type="SMART" id="SM00487">
    <property type="entry name" value="DEXDc"/>
    <property type="match status" value="1"/>
</dbReference>
<keyword evidence="1" id="KW-0547">Nucleotide-binding</keyword>
<dbReference type="InterPro" id="IPR027417">
    <property type="entry name" value="P-loop_NTPase"/>
</dbReference>
<feature type="domain" description="Helicase ATP-binding" evidence="5">
    <location>
        <begin position="665"/>
        <end position="830"/>
    </location>
</feature>
<feature type="region of interest" description="Disordered" evidence="4">
    <location>
        <begin position="283"/>
        <end position="447"/>
    </location>
</feature>
<dbReference type="CDD" id="cd18793">
    <property type="entry name" value="SF2_C_SNF"/>
    <property type="match status" value="1"/>
</dbReference>
<evidence type="ECO:0000313" key="8">
    <source>
        <dbReference type="Proteomes" id="UP001408356"/>
    </source>
</evidence>
<feature type="compositionally biased region" description="Polar residues" evidence="4">
    <location>
        <begin position="80"/>
        <end position="98"/>
    </location>
</feature>
<dbReference type="SMART" id="SM00490">
    <property type="entry name" value="HELICc"/>
    <property type="match status" value="1"/>
</dbReference>
<dbReference type="Pfam" id="PF00176">
    <property type="entry name" value="SNF2-rel_dom"/>
    <property type="match status" value="1"/>
</dbReference>
<evidence type="ECO:0000256" key="4">
    <source>
        <dbReference type="SAM" id="MobiDB-lite"/>
    </source>
</evidence>
<protein>
    <submittedName>
        <fullName evidence="7">SNF2 family N-terminal domain-containing protein</fullName>
    </submittedName>
</protein>
<name>A0ABR2VDY6_9PEZI</name>
<keyword evidence="8" id="KW-1185">Reference proteome</keyword>
<feature type="compositionally biased region" description="Polar residues" evidence="4">
    <location>
        <begin position="45"/>
        <end position="65"/>
    </location>
</feature>
<dbReference type="Pfam" id="PF00271">
    <property type="entry name" value="Helicase_C"/>
    <property type="match status" value="1"/>
</dbReference>
<proteinExistence type="predicted"/>
<dbReference type="InterPro" id="IPR001650">
    <property type="entry name" value="Helicase_C-like"/>
</dbReference>
<feature type="region of interest" description="Disordered" evidence="4">
    <location>
        <begin position="80"/>
        <end position="139"/>
    </location>
</feature>
<dbReference type="EMBL" id="JARVKF010000024">
    <property type="protein sequence ID" value="KAK9425137.1"/>
    <property type="molecule type" value="Genomic_DNA"/>
</dbReference>
<keyword evidence="2" id="KW-0378">Hydrolase</keyword>
<evidence type="ECO:0000256" key="1">
    <source>
        <dbReference type="ARBA" id="ARBA00022741"/>
    </source>
</evidence>
<dbReference type="PROSITE" id="PS51194">
    <property type="entry name" value="HELICASE_CTER"/>
    <property type="match status" value="1"/>
</dbReference>
<dbReference type="SUPFAM" id="SSF52540">
    <property type="entry name" value="P-loop containing nucleoside triphosphate hydrolases"/>
    <property type="match status" value="2"/>
</dbReference>
<dbReference type="PANTHER" id="PTHR10799">
    <property type="entry name" value="SNF2/RAD54 HELICASE FAMILY"/>
    <property type="match status" value="1"/>
</dbReference>
<dbReference type="Gene3D" id="3.40.50.300">
    <property type="entry name" value="P-loop containing nucleotide triphosphate hydrolases"/>
    <property type="match status" value="1"/>
</dbReference>
<gene>
    <name evidence="7" type="ORF">SUNI508_03277</name>
</gene>
<keyword evidence="3" id="KW-0067">ATP-binding</keyword>
<evidence type="ECO:0000313" key="7">
    <source>
        <dbReference type="EMBL" id="KAK9425137.1"/>
    </source>
</evidence>
<feature type="region of interest" description="Disordered" evidence="4">
    <location>
        <begin position="182"/>
        <end position="226"/>
    </location>
</feature>
<dbReference type="InterPro" id="IPR049730">
    <property type="entry name" value="SNF2/RAD54-like_C"/>
</dbReference>
<dbReference type="Gene3D" id="3.40.50.10810">
    <property type="entry name" value="Tandem AAA-ATPase domain"/>
    <property type="match status" value="1"/>
</dbReference>
<feature type="compositionally biased region" description="Polar residues" evidence="4">
    <location>
        <begin position="115"/>
        <end position="124"/>
    </location>
</feature>
<evidence type="ECO:0000256" key="3">
    <source>
        <dbReference type="ARBA" id="ARBA00022840"/>
    </source>
</evidence>